<dbReference type="CDD" id="cd01127">
    <property type="entry name" value="TrwB_TraG_TraD_VirD4"/>
    <property type="match status" value="1"/>
</dbReference>
<evidence type="ECO:0000256" key="1">
    <source>
        <dbReference type="SAM" id="MobiDB-lite"/>
    </source>
</evidence>
<sequence>MAMRDTTEPGSVQLLHLRIDDIKREAVCLPGNRWRAVMEVSSVVSFALLADTEREVMFNNYRAFLNSLSFPIQIMYRSEPVDLGPYDDRMRAHRERLAYTPLEPLAESCLEHLHFLAERYGLLEQRYYIAVPAEEGAAGAAVGWHALRSSLDRRRRANAARLDEEARLTQLETRCDAVARGLSKCGGVAQRLDDAELASLFYSCWSPDQSRIQRLRATARRALDEFVVTSPHLYGAPDGRPRQGVSSFGNAVASRRGLLRSRTQPARSEVDSALELGSRSVLDHIAPASIEVQRDHIRLENLYARTLKLTDYPRRVDAGWLDPLISFDRPLQLSMHITPISVSEAMGSLKHKLAVLETSRTLDAGAGKLKDPERDQSLGDNNRVRDALASGVERLFAVSVYVTVTAASLRELDSVTERVEEEFDRIMAATRHTTFKQDTAYHAALPEATDGIRAVRNLDTTSVATMIPFTSGGLSMEGGLVWGISPHNRGLVQVDPFDPALQNYNMTVFASSGSGKSYAIKKGLLNAAYTGLRWVVIDPDGEYRTLVLALGGQLVELAVGSPHHINPLDLPAYSGDDKEMEGLSRHVNELIGWLEIMCAPAEGFTSQEQAVLDRALYDAYKSKGITPDPQTHDNEPPILNDLLEALGALPGAVAEHLAIRLERYVSGSLSGLFNHPTNVDLDSDYIVFDVFGIKDPNQQALALHMITKFIWRQITGEVRPRILVIDEAWTLMQHAKGGEFLFEFAKKARKRYLAVWTITQDIEDFMNSHHGRAVVNNSSMKLLLRHDTDAAIRAVADVFKLSADDRALLRRADPGDGLFYVRNTHVPIRIVASSDEHALITTKPAELVERQTRRQEVETGARRARSNGHVASDAR</sequence>
<evidence type="ECO:0008006" key="5">
    <source>
        <dbReference type="Google" id="ProtNLM"/>
    </source>
</evidence>
<accession>A0A6J4RE73</accession>
<dbReference type="Pfam" id="PF19044">
    <property type="entry name" value="P-loop_TraG"/>
    <property type="match status" value="1"/>
</dbReference>
<dbReference type="InterPro" id="IPR043964">
    <property type="entry name" value="P-loop_TraG"/>
</dbReference>
<name>A0A6J4RE73_9ACTN</name>
<feature type="compositionally biased region" description="Basic and acidic residues" evidence="1">
    <location>
        <begin position="850"/>
        <end position="861"/>
    </location>
</feature>
<dbReference type="AlphaFoldDB" id="A0A6J4RE73"/>
<dbReference type="NCBIfam" id="NF045971">
    <property type="entry name" value="conju_CD1110"/>
    <property type="match status" value="1"/>
</dbReference>
<evidence type="ECO:0000259" key="2">
    <source>
        <dbReference type="Pfam" id="PF01935"/>
    </source>
</evidence>
<dbReference type="Gene3D" id="3.40.50.300">
    <property type="entry name" value="P-loop containing nucleotide triphosphate hydrolases"/>
    <property type="match status" value="1"/>
</dbReference>
<proteinExistence type="predicted"/>
<evidence type="ECO:0000313" key="4">
    <source>
        <dbReference type="EMBL" id="CAA9465179.1"/>
    </source>
</evidence>
<dbReference type="PANTHER" id="PTHR30121:SF12">
    <property type="entry name" value="TYPE IV SECRETION SYSTEM PROTEIN CAGE"/>
    <property type="match status" value="1"/>
</dbReference>
<feature type="region of interest" description="Disordered" evidence="1">
    <location>
        <begin position="850"/>
        <end position="875"/>
    </location>
</feature>
<dbReference type="PANTHER" id="PTHR30121">
    <property type="entry name" value="UNCHARACTERIZED PROTEIN YJGR-RELATED"/>
    <property type="match status" value="1"/>
</dbReference>
<gene>
    <name evidence="4" type="ORF">AVDCRST_MAG12-234</name>
</gene>
<dbReference type="EMBL" id="CADCVK010000029">
    <property type="protein sequence ID" value="CAA9465179.1"/>
    <property type="molecule type" value="Genomic_DNA"/>
</dbReference>
<organism evidence="4">
    <name type="scientific">uncultured Rubrobacteraceae bacterium</name>
    <dbReference type="NCBI Taxonomy" id="349277"/>
    <lineage>
        <taxon>Bacteria</taxon>
        <taxon>Bacillati</taxon>
        <taxon>Actinomycetota</taxon>
        <taxon>Rubrobacteria</taxon>
        <taxon>Rubrobacterales</taxon>
        <taxon>Rubrobacteraceae</taxon>
        <taxon>environmental samples</taxon>
    </lineage>
</organism>
<protein>
    <recommendedName>
        <fullName evidence="5">TraG P-loop domain-containing protein</fullName>
    </recommendedName>
</protein>
<dbReference type="InterPro" id="IPR027417">
    <property type="entry name" value="P-loop_NTPase"/>
</dbReference>
<feature type="domain" description="TraG P-loop" evidence="3">
    <location>
        <begin position="663"/>
        <end position="807"/>
    </location>
</feature>
<evidence type="ECO:0000259" key="3">
    <source>
        <dbReference type="Pfam" id="PF19044"/>
    </source>
</evidence>
<reference evidence="4" key="1">
    <citation type="submission" date="2020-02" db="EMBL/GenBank/DDBJ databases">
        <authorList>
            <person name="Meier V. D."/>
        </authorList>
    </citation>
    <scope>NUCLEOTIDE SEQUENCE</scope>
    <source>
        <strain evidence="4">AVDCRST_MAG12</strain>
    </source>
</reference>
<dbReference type="Pfam" id="PF01935">
    <property type="entry name" value="DUF87"/>
    <property type="match status" value="1"/>
</dbReference>
<dbReference type="Gene3D" id="1.10.8.730">
    <property type="match status" value="1"/>
</dbReference>
<dbReference type="InterPro" id="IPR051162">
    <property type="entry name" value="T4SS_component"/>
</dbReference>
<dbReference type="SUPFAM" id="SSF52540">
    <property type="entry name" value="P-loop containing nucleoside triphosphate hydrolases"/>
    <property type="match status" value="1"/>
</dbReference>
<feature type="domain" description="Helicase HerA central" evidence="2">
    <location>
        <begin position="506"/>
        <end position="547"/>
    </location>
</feature>
<dbReference type="InterPro" id="IPR002789">
    <property type="entry name" value="HerA_central"/>
</dbReference>